<protein>
    <recommendedName>
        <fullName evidence="3">Nucleotidyl transferase AbiEii/AbiGii toxin family protein</fullName>
    </recommendedName>
</protein>
<gene>
    <name evidence="1" type="ORF">A6768_11945</name>
</gene>
<dbReference type="Pfam" id="PF08843">
    <property type="entry name" value="AbiEii"/>
    <property type="match status" value="1"/>
</dbReference>
<dbReference type="RefSeq" id="WP_097383759.1">
    <property type="nucleotide sequence ID" value="NZ_CP023741.1"/>
</dbReference>
<reference evidence="1 2" key="1">
    <citation type="submission" date="2017-10" db="EMBL/GenBank/DDBJ databases">
        <title>Sphingobium yanoikuyae S72.</title>
        <authorList>
            <person name="Sanchez E."/>
            <person name="Bustos P."/>
            <person name="Mendoza P."/>
            <person name="Guo X."/>
            <person name="Mendoza A."/>
        </authorList>
    </citation>
    <scope>NUCLEOTIDE SEQUENCE [LARGE SCALE GENOMIC DNA]</scope>
    <source>
        <strain evidence="1 2">S72</strain>
    </source>
</reference>
<sequence>MDEFARRPAEDRRAYIEEAAARRDLTPIILEKDFWVCWTLRRLVRAADLAGHMTFKGGTSLSKAYDIIQRFSEDIDLTISRSAPLLDKVASPMEAGISGKERERRTRDLKAAAQAYVATMAMPVLAHEIEAALGTSEGWDLSLDPDDKDQQTVLFVYPRSSGYGFGYGQNYGGEDASGYIKPRIKLEFGARGDTEPFAMRPIIPYLAEDFLDELPAPATDVPTLAVERTFWEKVTILHALHHNAKLRDGLSRHYYDVLMLDGAGITAGALARPELLEQVVHNKSLMFADKSASYETAVLGSLRLLPTEGMMDRLAQDYAAMGEMFMTPPPPFDALINGISSIEHALNADHK</sequence>
<proteinExistence type="predicted"/>
<dbReference type="EMBL" id="CP023741">
    <property type="protein sequence ID" value="ATI80634.1"/>
    <property type="molecule type" value="Genomic_DNA"/>
</dbReference>
<dbReference type="AlphaFoldDB" id="A0A291MZP6"/>
<dbReference type="GeneID" id="57777544"/>
<evidence type="ECO:0008006" key="3">
    <source>
        <dbReference type="Google" id="ProtNLM"/>
    </source>
</evidence>
<evidence type="ECO:0000313" key="1">
    <source>
        <dbReference type="EMBL" id="ATI80634.1"/>
    </source>
</evidence>
<dbReference type="KEGG" id="sya:A6768_11945"/>
<accession>A0A291MZP6</accession>
<name>A0A291MZP6_SPHYA</name>
<dbReference type="InterPro" id="IPR014942">
    <property type="entry name" value="AbiEii"/>
</dbReference>
<organism evidence="1 2">
    <name type="scientific">Sphingobium yanoikuyae</name>
    <name type="common">Sphingomonas yanoikuyae</name>
    <dbReference type="NCBI Taxonomy" id="13690"/>
    <lineage>
        <taxon>Bacteria</taxon>
        <taxon>Pseudomonadati</taxon>
        <taxon>Pseudomonadota</taxon>
        <taxon>Alphaproteobacteria</taxon>
        <taxon>Sphingomonadales</taxon>
        <taxon>Sphingomonadaceae</taxon>
        <taxon>Sphingobium</taxon>
    </lineage>
</organism>
<evidence type="ECO:0000313" key="2">
    <source>
        <dbReference type="Proteomes" id="UP000219422"/>
    </source>
</evidence>
<dbReference type="Gene3D" id="3.10.450.620">
    <property type="entry name" value="JHP933, nucleotidyltransferase-like core domain"/>
    <property type="match status" value="1"/>
</dbReference>
<dbReference type="Proteomes" id="UP000219422">
    <property type="component" value="Chromosome"/>
</dbReference>